<evidence type="ECO:0000256" key="1">
    <source>
        <dbReference type="PROSITE-ProRule" id="PRU00267"/>
    </source>
</evidence>
<dbReference type="PROSITE" id="PS50118">
    <property type="entry name" value="HMG_BOX_2"/>
    <property type="match status" value="1"/>
</dbReference>
<evidence type="ECO:0000313" key="4">
    <source>
        <dbReference type="EMBL" id="KAI3956202.1"/>
    </source>
</evidence>
<comment type="caution">
    <text evidence="4">The sequence shown here is derived from an EMBL/GenBank/DDBJ whole genome shotgun (WGS) entry which is preliminary data.</text>
</comment>
<evidence type="ECO:0000259" key="3">
    <source>
        <dbReference type="PROSITE" id="PS50118"/>
    </source>
</evidence>
<proteinExistence type="predicted"/>
<dbReference type="EMBL" id="JAJJMB010001692">
    <property type="protein sequence ID" value="KAI3956202.1"/>
    <property type="molecule type" value="Genomic_DNA"/>
</dbReference>
<feature type="region of interest" description="Disordered" evidence="2">
    <location>
        <begin position="1"/>
        <end position="47"/>
    </location>
</feature>
<feature type="compositionally biased region" description="Acidic residues" evidence="2">
    <location>
        <begin position="1"/>
        <end position="35"/>
    </location>
</feature>
<keyword evidence="1" id="KW-0539">Nucleus</keyword>
<accession>A0AAD4XXL7</accession>
<dbReference type="AlphaFoldDB" id="A0AAD4XXL7"/>
<dbReference type="Proteomes" id="UP001202328">
    <property type="component" value="Unassembled WGS sequence"/>
</dbReference>
<sequence length="66" mass="7799">MSEGVVSDEDESDESFDSDESDESESDEDNESEEVDRDRPKRPTSAYFIFMEKFRQAYKEKHPNNR</sequence>
<dbReference type="GO" id="GO:0003677">
    <property type="term" value="F:DNA binding"/>
    <property type="evidence" value="ECO:0007669"/>
    <property type="project" value="UniProtKB-UniRule"/>
</dbReference>
<protein>
    <recommendedName>
        <fullName evidence="3">HMG box domain-containing protein</fullName>
    </recommendedName>
</protein>
<organism evidence="4 5">
    <name type="scientific">Papaver atlanticum</name>
    <dbReference type="NCBI Taxonomy" id="357466"/>
    <lineage>
        <taxon>Eukaryota</taxon>
        <taxon>Viridiplantae</taxon>
        <taxon>Streptophyta</taxon>
        <taxon>Embryophyta</taxon>
        <taxon>Tracheophyta</taxon>
        <taxon>Spermatophyta</taxon>
        <taxon>Magnoliopsida</taxon>
        <taxon>Ranunculales</taxon>
        <taxon>Papaveraceae</taxon>
        <taxon>Papaveroideae</taxon>
        <taxon>Papaver</taxon>
    </lineage>
</organism>
<dbReference type="Pfam" id="PF00505">
    <property type="entry name" value="HMG_box"/>
    <property type="match status" value="1"/>
</dbReference>
<gene>
    <name evidence="4" type="ORF">MKW98_008720</name>
</gene>
<dbReference type="InterPro" id="IPR009071">
    <property type="entry name" value="HMG_box_dom"/>
</dbReference>
<keyword evidence="5" id="KW-1185">Reference proteome</keyword>
<evidence type="ECO:0000256" key="2">
    <source>
        <dbReference type="SAM" id="MobiDB-lite"/>
    </source>
</evidence>
<feature type="domain" description="HMG box" evidence="3">
    <location>
        <begin position="40"/>
        <end position="66"/>
    </location>
</feature>
<dbReference type="SUPFAM" id="SSF47095">
    <property type="entry name" value="HMG-box"/>
    <property type="match status" value="1"/>
</dbReference>
<dbReference type="InterPro" id="IPR036910">
    <property type="entry name" value="HMG_box_dom_sf"/>
</dbReference>
<feature type="DNA-binding region" description="HMG box" evidence="1">
    <location>
        <begin position="40"/>
        <end position="66"/>
    </location>
</feature>
<reference evidence="4" key="1">
    <citation type="submission" date="2022-04" db="EMBL/GenBank/DDBJ databases">
        <title>A functionally conserved STORR gene fusion in Papaver species that diverged 16.8 million years ago.</title>
        <authorList>
            <person name="Catania T."/>
        </authorList>
    </citation>
    <scope>NUCLEOTIDE SEQUENCE</scope>
    <source>
        <strain evidence="4">S-188037</strain>
    </source>
</reference>
<evidence type="ECO:0000313" key="5">
    <source>
        <dbReference type="Proteomes" id="UP001202328"/>
    </source>
</evidence>
<dbReference type="GO" id="GO:0005634">
    <property type="term" value="C:nucleus"/>
    <property type="evidence" value="ECO:0007669"/>
    <property type="project" value="UniProtKB-UniRule"/>
</dbReference>
<name>A0AAD4XXL7_9MAGN</name>
<keyword evidence="1" id="KW-0238">DNA-binding</keyword>
<dbReference type="Gene3D" id="1.10.30.10">
    <property type="entry name" value="High mobility group box domain"/>
    <property type="match status" value="1"/>
</dbReference>